<proteinExistence type="predicted"/>
<feature type="chain" id="PRO_5010325341" description="Lipoprotein" evidence="1">
    <location>
        <begin position="23"/>
        <end position="213"/>
    </location>
</feature>
<evidence type="ECO:0008006" key="4">
    <source>
        <dbReference type="Google" id="ProtNLM"/>
    </source>
</evidence>
<evidence type="ECO:0000313" key="3">
    <source>
        <dbReference type="Proteomes" id="UP000183253"/>
    </source>
</evidence>
<organism evidence="2 3">
    <name type="scientific">Alistipes timonensis JC136</name>
    <dbReference type="NCBI Taxonomy" id="1033731"/>
    <lineage>
        <taxon>Bacteria</taxon>
        <taxon>Pseudomonadati</taxon>
        <taxon>Bacteroidota</taxon>
        <taxon>Bacteroidia</taxon>
        <taxon>Bacteroidales</taxon>
        <taxon>Rikenellaceae</taxon>
        <taxon>Alistipes</taxon>
    </lineage>
</organism>
<sequence>MQKNFYSLITAIAALCAVSCDAITGCPADEANSYAKAIELTRKSVDGERFKIYSVSFMEMSELSNDLGLVTVKMVNKDDQAFSQSYYLSGLEPTDLREVQSVFESPEYETTIGIDLGKLSPETIAAQIAQAKTMLPEGHTFKSVGCYEIEEEVPAGMEHYNRNKVMGRQTASFTIRFTEDGKETESSAGKTSIIYYEGKATVNPDGSLSIEDN</sequence>
<dbReference type="AlphaFoldDB" id="A0A1H4AVG3"/>
<name>A0A1H4AVG3_9BACT</name>
<feature type="signal peptide" evidence="1">
    <location>
        <begin position="1"/>
        <end position="22"/>
    </location>
</feature>
<evidence type="ECO:0000313" key="2">
    <source>
        <dbReference type="EMBL" id="SEA39895.1"/>
    </source>
</evidence>
<dbReference type="STRING" id="1033731.SAMN05444145_103135"/>
<keyword evidence="3" id="KW-1185">Reference proteome</keyword>
<dbReference type="Proteomes" id="UP000183253">
    <property type="component" value="Unassembled WGS sequence"/>
</dbReference>
<accession>A0A1H4AVG3</accession>
<dbReference type="RefSeq" id="WP_010261501.1">
    <property type="nucleotide sequence ID" value="NZ_CAEG01000010.1"/>
</dbReference>
<protein>
    <recommendedName>
        <fullName evidence="4">Lipoprotein</fullName>
    </recommendedName>
</protein>
<dbReference type="EMBL" id="FNRI01000003">
    <property type="protein sequence ID" value="SEA39895.1"/>
    <property type="molecule type" value="Genomic_DNA"/>
</dbReference>
<dbReference type="OrthoDB" id="1001373at2"/>
<reference evidence="2 3" key="1">
    <citation type="submission" date="2016-10" db="EMBL/GenBank/DDBJ databases">
        <authorList>
            <person name="de Groot N.N."/>
        </authorList>
    </citation>
    <scope>NUCLEOTIDE SEQUENCE [LARGE SCALE GENOMIC DNA]</scope>
    <source>
        <strain evidence="2 3">DSM 25383</strain>
    </source>
</reference>
<gene>
    <name evidence="2" type="ORF">SAMN05444145_103135</name>
</gene>
<evidence type="ECO:0000256" key="1">
    <source>
        <dbReference type="SAM" id="SignalP"/>
    </source>
</evidence>
<keyword evidence="1" id="KW-0732">Signal</keyword>